<accession>A0ACC2S8Z6</accession>
<organism evidence="1 2">
    <name type="scientific">Entomophthora muscae</name>
    <dbReference type="NCBI Taxonomy" id="34485"/>
    <lineage>
        <taxon>Eukaryota</taxon>
        <taxon>Fungi</taxon>
        <taxon>Fungi incertae sedis</taxon>
        <taxon>Zoopagomycota</taxon>
        <taxon>Entomophthoromycotina</taxon>
        <taxon>Entomophthoromycetes</taxon>
        <taxon>Entomophthorales</taxon>
        <taxon>Entomophthoraceae</taxon>
        <taxon>Entomophthora</taxon>
    </lineage>
</organism>
<gene>
    <name evidence="1" type="ORF">DSO57_1008842</name>
</gene>
<proteinExistence type="predicted"/>
<sequence>MKDIKEQGRALNVPEYEALFYVFASTSRFEECWLLFQETRRASMEVSNKTLSMVIHFLGRKGKTLSATKLLNKLLVDQHKFSDNTHCALLHAFLMNKDLDNAMEVFRKMQKLNQEMPVAVLHSLLESLLRFRKSRYAKEVFEAWAVAGKPVASRIYSPLIRVLVKDRLYQDAFSVFEYLQEHDVNLSNSARMAIIEAFLYSGRLDDSAALLRDSPGLPDNFNIAMVTSLMAQDAGKGLQLPEVSAVGRHGLPEVFIHMYIKEGRISDAEEMLLEFTKRGYVAHQRIYHMLMGGYFSLQQEDKCVEILQRLTEVGLCPDRSIYDMAFKALTKTGNLAQAKQLYSEMVTAGVAPLMTSFKYLMHMLVLGGENDLAHEVFLDLLDLDIHPTSDLINIAMREYVYLGNYEAVFRFLQHIVASGVVPTLRNFGYIIDALVRSSRLEDAERVLGMVRQCNLLPDVQMCTLIIQGHVRSKDMARAQKILDDMQAWGIKPDTITYAVITRGLILSSQFSKTRDLFSDMQAKGLTPDLYNYSCLVGPHMIRMGSIDAENFLAQLLEKGIQPDGILFCLLMNAILSNLGSFELIRYARKHADTIFKFDEPLRFLTQSARRHRELLPGVAEFWNNLKDQGFEFKPEHYHHYIFALLSSKEFDGAAHIMDQAMESQVGLLDRTLTLIESFRERYIELLSDSALEVFEDVLSPQGAP</sequence>
<evidence type="ECO:0000313" key="1">
    <source>
        <dbReference type="EMBL" id="KAJ9058766.1"/>
    </source>
</evidence>
<comment type="caution">
    <text evidence="1">The sequence shown here is derived from an EMBL/GenBank/DDBJ whole genome shotgun (WGS) entry which is preliminary data.</text>
</comment>
<dbReference type="EMBL" id="QTSX02005707">
    <property type="protein sequence ID" value="KAJ9058766.1"/>
    <property type="molecule type" value="Genomic_DNA"/>
</dbReference>
<dbReference type="Proteomes" id="UP001165960">
    <property type="component" value="Unassembled WGS sequence"/>
</dbReference>
<protein>
    <submittedName>
        <fullName evidence="1">Uncharacterized protein</fullName>
    </submittedName>
</protein>
<reference evidence="1" key="1">
    <citation type="submission" date="2022-04" db="EMBL/GenBank/DDBJ databases">
        <title>Genome of the entomopathogenic fungus Entomophthora muscae.</title>
        <authorList>
            <person name="Elya C."/>
            <person name="Lovett B.R."/>
            <person name="Lee E."/>
            <person name="Macias A.M."/>
            <person name="Hajek A.E."/>
            <person name="De Bivort B.L."/>
            <person name="Kasson M.T."/>
            <person name="De Fine Licht H.H."/>
            <person name="Stajich J.E."/>
        </authorList>
    </citation>
    <scope>NUCLEOTIDE SEQUENCE</scope>
    <source>
        <strain evidence="1">Berkeley</strain>
    </source>
</reference>
<keyword evidence="2" id="KW-1185">Reference proteome</keyword>
<evidence type="ECO:0000313" key="2">
    <source>
        <dbReference type="Proteomes" id="UP001165960"/>
    </source>
</evidence>
<name>A0ACC2S8Z6_9FUNG</name>